<dbReference type="VEuPathDB" id="FungiDB:SCHCODRAFT_02700665"/>
<name>D8PKD7_SCHCM</name>
<protein>
    <recommendedName>
        <fullName evidence="3">Tubby C-terminal domain-containing protein</fullName>
    </recommendedName>
</protein>
<keyword evidence="2" id="KW-1185">Reference proteome</keyword>
<reference evidence="1 2" key="1">
    <citation type="journal article" date="2010" name="Nat. Biotechnol.">
        <title>Genome sequence of the model mushroom Schizophyllum commune.</title>
        <authorList>
            <person name="Ohm R.A."/>
            <person name="de Jong J.F."/>
            <person name="Lugones L.G."/>
            <person name="Aerts A."/>
            <person name="Kothe E."/>
            <person name="Stajich J.E."/>
            <person name="de Vries R.P."/>
            <person name="Record E."/>
            <person name="Levasseur A."/>
            <person name="Baker S.E."/>
            <person name="Bartholomew K.A."/>
            <person name="Coutinho P.M."/>
            <person name="Erdmann S."/>
            <person name="Fowler T.J."/>
            <person name="Gathman A.C."/>
            <person name="Lombard V."/>
            <person name="Henrissat B."/>
            <person name="Knabe N."/>
            <person name="Kuees U."/>
            <person name="Lilly W.W."/>
            <person name="Lindquist E."/>
            <person name="Lucas S."/>
            <person name="Magnuson J.K."/>
            <person name="Piumi F."/>
            <person name="Raudaskoski M."/>
            <person name="Salamov A."/>
            <person name="Schmutz J."/>
            <person name="Schwarze F.W.M.R."/>
            <person name="vanKuyk P.A."/>
            <person name="Horton J.S."/>
            <person name="Grigoriev I.V."/>
            <person name="Woesten H.A.B."/>
        </authorList>
    </citation>
    <scope>NUCLEOTIDE SEQUENCE [LARGE SCALE GENOMIC DNA]</scope>
    <source>
        <strain evidence="2">H4-8 / FGSC 9210</strain>
    </source>
</reference>
<evidence type="ECO:0008006" key="3">
    <source>
        <dbReference type="Google" id="ProtNLM"/>
    </source>
</evidence>
<evidence type="ECO:0000313" key="2">
    <source>
        <dbReference type="Proteomes" id="UP000007431"/>
    </source>
</evidence>
<dbReference type="KEGG" id="scm:SCHCO_02700665"/>
<dbReference type="OrthoDB" id="3024397at2759"/>
<dbReference type="InParanoid" id="D8PKD7"/>
<dbReference type="EMBL" id="GL377302">
    <property type="protein sequence ID" value="EFJ03285.1"/>
    <property type="molecule type" value="Genomic_DNA"/>
</dbReference>
<proteinExistence type="predicted"/>
<gene>
    <name evidence="1" type="ORF">SCHCODRAFT_230875</name>
</gene>
<organism evidence="2">
    <name type="scientific">Schizophyllum commune (strain H4-8 / FGSC 9210)</name>
    <name type="common">Split gill fungus</name>
    <dbReference type="NCBI Taxonomy" id="578458"/>
    <lineage>
        <taxon>Eukaryota</taxon>
        <taxon>Fungi</taxon>
        <taxon>Dikarya</taxon>
        <taxon>Basidiomycota</taxon>
        <taxon>Agaricomycotina</taxon>
        <taxon>Agaricomycetes</taxon>
        <taxon>Agaricomycetidae</taxon>
        <taxon>Agaricales</taxon>
        <taxon>Schizophyllaceae</taxon>
        <taxon>Schizophyllum</taxon>
    </lineage>
</organism>
<dbReference type="AlphaFoldDB" id="D8PKD7"/>
<dbReference type="RefSeq" id="XP_003038187.1">
    <property type="nucleotide sequence ID" value="XM_003038141.1"/>
</dbReference>
<dbReference type="HOGENOM" id="CLU_101060_2_0_1"/>
<sequence>MSTSVTLTFGKEDILNTILTFPDGTIAFSTTTKESFWKGRDTTVMQGQNYFAKTHASIDWRDKYFDINGQVLPFDRIKHTKTLSSKRWWTWGGFTVEMQHHHGEWTASVPSGAVIARYRSYKGHLFHDNEHAQLTVDFDLASPEATFLILCFLYTETRRLEDEQAARNASHAAHAAN</sequence>
<dbReference type="GeneID" id="9588541"/>
<evidence type="ECO:0000313" key="1">
    <source>
        <dbReference type="EMBL" id="EFJ03285.1"/>
    </source>
</evidence>
<dbReference type="Proteomes" id="UP000007431">
    <property type="component" value="Unassembled WGS sequence"/>
</dbReference>
<accession>D8PKD7</accession>